<reference evidence="1 2" key="1">
    <citation type="submission" date="2019-02" db="EMBL/GenBank/DDBJ databases">
        <title>Deep-cultivation of Planctomycetes and their phenomic and genomic characterization uncovers novel biology.</title>
        <authorList>
            <person name="Wiegand S."/>
            <person name="Jogler M."/>
            <person name="Boedeker C."/>
            <person name="Pinto D."/>
            <person name="Vollmers J."/>
            <person name="Rivas-Marin E."/>
            <person name="Kohn T."/>
            <person name="Peeters S.H."/>
            <person name="Heuer A."/>
            <person name="Rast P."/>
            <person name="Oberbeckmann S."/>
            <person name="Bunk B."/>
            <person name="Jeske O."/>
            <person name="Meyerdierks A."/>
            <person name="Storesund J.E."/>
            <person name="Kallscheuer N."/>
            <person name="Luecker S."/>
            <person name="Lage O.M."/>
            <person name="Pohl T."/>
            <person name="Merkel B.J."/>
            <person name="Hornburger P."/>
            <person name="Mueller R.-W."/>
            <person name="Bruemmer F."/>
            <person name="Labrenz M."/>
            <person name="Spormann A.M."/>
            <person name="Op Den Camp H."/>
            <person name="Overmann J."/>
            <person name="Amann R."/>
            <person name="Jetten M.S.M."/>
            <person name="Mascher T."/>
            <person name="Medema M.H."/>
            <person name="Devos D.P."/>
            <person name="Kaster A.-K."/>
            <person name="Ovreas L."/>
            <person name="Rohde M."/>
            <person name="Galperin M.Y."/>
            <person name="Jogler C."/>
        </authorList>
    </citation>
    <scope>NUCLEOTIDE SEQUENCE [LARGE SCALE GENOMIC DNA]</scope>
    <source>
        <strain evidence="1 2">KOR42</strain>
    </source>
</reference>
<comment type="caution">
    <text evidence="1">The sequence shown here is derived from an EMBL/GenBank/DDBJ whole genome shotgun (WGS) entry which is preliminary data.</text>
</comment>
<accession>A0A5C5X061</accession>
<gene>
    <name evidence="1" type="ORF">KOR42_26720</name>
</gene>
<evidence type="ECO:0000313" key="2">
    <source>
        <dbReference type="Proteomes" id="UP000317243"/>
    </source>
</evidence>
<dbReference type="Proteomes" id="UP000317243">
    <property type="component" value="Unassembled WGS sequence"/>
</dbReference>
<protein>
    <submittedName>
        <fullName evidence="1">Uncharacterized protein</fullName>
    </submittedName>
</protein>
<proteinExistence type="predicted"/>
<evidence type="ECO:0000313" key="1">
    <source>
        <dbReference type="EMBL" id="TWT55545.1"/>
    </source>
</evidence>
<dbReference type="OrthoDB" id="213056at2"/>
<sequence>MDSIYRKHGIVFQYPQGLETMEQQTPDNDLTITVSDGAAFWSITLLWERPDIEHVLNEARSALEEEYGEVESIPVTTNLGDREADGLDLNFVCLELINSVILRAVRTGRFTAFIMAQLTDHEREFYRPMFDEITASLDLDDDGDVIIS</sequence>
<name>A0A5C5X061_9PLAN</name>
<dbReference type="EMBL" id="SIHI01000003">
    <property type="protein sequence ID" value="TWT55545.1"/>
    <property type="molecule type" value="Genomic_DNA"/>
</dbReference>
<organism evidence="1 2">
    <name type="scientific">Thalassoglobus neptunius</name>
    <dbReference type="NCBI Taxonomy" id="1938619"/>
    <lineage>
        <taxon>Bacteria</taxon>
        <taxon>Pseudomonadati</taxon>
        <taxon>Planctomycetota</taxon>
        <taxon>Planctomycetia</taxon>
        <taxon>Planctomycetales</taxon>
        <taxon>Planctomycetaceae</taxon>
        <taxon>Thalassoglobus</taxon>
    </lineage>
</organism>
<dbReference type="AlphaFoldDB" id="A0A5C5X061"/>
<keyword evidence="2" id="KW-1185">Reference proteome</keyword>
<dbReference type="RefSeq" id="WP_146510201.1">
    <property type="nucleotide sequence ID" value="NZ_SIHI01000003.1"/>
</dbReference>